<evidence type="ECO:0000313" key="1">
    <source>
        <dbReference type="EMBL" id="SDV11529.1"/>
    </source>
</evidence>
<reference evidence="1 2" key="1">
    <citation type="submission" date="2016-10" db="EMBL/GenBank/DDBJ databases">
        <authorList>
            <person name="Varghese N."/>
            <person name="Submissions S."/>
        </authorList>
    </citation>
    <scope>NUCLEOTIDE SEQUENCE [LARGE SCALE GENOMIC DNA]</scope>
    <source>
        <strain evidence="1 2">BS2771</strain>
    </source>
</reference>
<evidence type="ECO:0008006" key="3">
    <source>
        <dbReference type="Google" id="ProtNLM"/>
    </source>
</evidence>
<keyword evidence="2" id="KW-1185">Reference proteome</keyword>
<protein>
    <recommendedName>
        <fullName evidence="3">NAD synthetase</fullName>
    </recommendedName>
</protein>
<dbReference type="Proteomes" id="UP000199620">
    <property type="component" value="Chromosome I"/>
</dbReference>
<gene>
    <name evidence="1" type="ORF">SAMN04490181_5171</name>
</gene>
<name>A0ABY0WKA7_9PSED</name>
<organism evidence="1 2">
    <name type="scientific">Pseudomonas brenneri</name>
    <dbReference type="NCBI Taxonomy" id="129817"/>
    <lineage>
        <taxon>Bacteria</taxon>
        <taxon>Pseudomonadati</taxon>
        <taxon>Pseudomonadota</taxon>
        <taxon>Gammaproteobacteria</taxon>
        <taxon>Pseudomonadales</taxon>
        <taxon>Pseudomonadaceae</taxon>
        <taxon>Pseudomonas</taxon>
    </lineage>
</organism>
<evidence type="ECO:0000313" key="2">
    <source>
        <dbReference type="Proteomes" id="UP000199620"/>
    </source>
</evidence>
<proteinExistence type="predicted"/>
<dbReference type="EMBL" id="LT629800">
    <property type="protein sequence ID" value="SDV11529.1"/>
    <property type="molecule type" value="Genomic_DNA"/>
</dbReference>
<accession>A0ABY0WKA7</accession>
<sequence>MLAKNVNNNASCLDKRGACEFFASKLAPTGMRPLRPLEPVKEEHPMSNPLLNIGMDSSRSQFMARQRIESQINLPRLFAAIDADPGIVGAGVVYIDADFNVVTLREFKPICSIKPKRIILREAQRYIAPAQFAQQVTNNPRESRLVGEAVNTTLSCAGAILGWIVVFSGTVAVPFTGGASLVVTGIGATAAAASTAQCVVGGMRTINELNDPAANDDMDSEDWYRYAMPVLDAASLLGAGASTLTTLRLLQARKVTTGRSWYELSKGLTRQQRKALTKELLSLKDPSLSNKLLKLRQRSGELSKRYSATEINHATVTQIRDSLGAAIGFTGSALSGNIRTVAVGLYEELE</sequence>